<dbReference type="GO" id="GO:0008270">
    <property type="term" value="F:zinc ion binding"/>
    <property type="evidence" value="ECO:0007669"/>
    <property type="project" value="UniProtKB-KW"/>
</dbReference>
<dbReference type="EMBL" id="HACM01009916">
    <property type="protein sequence ID" value="CRZ10358.1"/>
    <property type="molecule type" value="Transcribed_RNA"/>
</dbReference>
<keyword evidence="4" id="KW-0539">Nucleus</keyword>
<accession>A0A0H5R898</accession>
<organism evidence="7">
    <name type="scientific">Spongospora subterranea</name>
    <dbReference type="NCBI Taxonomy" id="70186"/>
    <lineage>
        <taxon>Eukaryota</taxon>
        <taxon>Sar</taxon>
        <taxon>Rhizaria</taxon>
        <taxon>Endomyxa</taxon>
        <taxon>Phytomyxea</taxon>
        <taxon>Plasmodiophorida</taxon>
        <taxon>Plasmodiophoridae</taxon>
        <taxon>Spongospora</taxon>
    </lineage>
</organism>
<feature type="region of interest" description="Disordered" evidence="5">
    <location>
        <begin position="216"/>
        <end position="244"/>
    </location>
</feature>
<feature type="compositionally biased region" description="Basic and acidic residues" evidence="5">
    <location>
        <begin position="216"/>
        <end position="235"/>
    </location>
</feature>
<dbReference type="GO" id="GO:0005681">
    <property type="term" value="C:spliceosomal complex"/>
    <property type="evidence" value="ECO:0007669"/>
    <property type="project" value="InterPro"/>
</dbReference>
<feature type="non-terminal residue" evidence="7">
    <location>
        <position position="1"/>
    </location>
</feature>
<dbReference type="GO" id="GO:0046540">
    <property type="term" value="C:U4/U6 x U5 tri-snRNP complex"/>
    <property type="evidence" value="ECO:0007669"/>
    <property type="project" value="TreeGrafter"/>
</dbReference>
<evidence type="ECO:0000256" key="4">
    <source>
        <dbReference type="ARBA" id="ARBA00023242"/>
    </source>
</evidence>
<reference evidence="7" key="1">
    <citation type="submission" date="2015-04" db="EMBL/GenBank/DDBJ databases">
        <title>The genome sequence of the plant pathogenic Rhizarian Plasmodiophora brassicae reveals insights in its biotrophic life cycle and the origin of chitin synthesis.</title>
        <authorList>
            <person name="Schwelm A."/>
            <person name="Fogelqvist J."/>
            <person name="Knaust A."/>
            <person name="Julke S."/>
            <person name="Lilja T."/>
            <person name="Dhandapani V."/>
            <person name="Bonilla-Rosso G."/>
            <person name="Karlsson M."/>
            <person name="Shevchenko A."/>
            <person name="Choi S.R."/>
            <person name="Kim H.G."/>
            <person name="Park J.Y."/>
            <person name="Lim Y.P."/>
            <person name="Ludwig-Muller J."/>
            <person name="Dixelius C."/>
        </authorList>
    </citation>
    <scope>NUCLEOTIDE SEQUENCE</scope>
    <source>
        <tissue evidence="7">Potato root galls</tissue>
    </source>
</reference>
<evidence type="ECO:0000256" key="1">
    <source>
        <dbReference type="ARBA" id="ARBA00022723"/>
    </source>
</evidence>
<dbReference type="GO" id="GO:0003676">
    <property type="term" value="F:nucleic acid binding"/>
    <property type="evidence" value="ECO:0007669"/>
    <property type="project" value="InterPro"/>
</dbReference>
<evidence type="ECO:0000313" key="7">
    <source>
        <dbReference type="EMBL" id="CRZ10358.1"/>
    </source>
</evidence>
<dbReference type="PANTHER" id="PTHR45986">
    <property type="entry name" value="ZINC FINGER MATRIN-TYPE PROTEIN 2"/>
    <property type="match status" value="1"/>
</dbReference>
<keyword evidence="1" id="KW-0479">Metal-binding</keyword>
<dbReference type="Pfam" id="PF12171">
    <property type="entry name" value="zf-C2H2_jaz"/>
    <property type="match status" value="1"/>
</dbReference>
<dbReference type="InterPro" id="IPR003604">
    <property type="entry name" value="Matrin/U1-like-C_Znf_C2H2"/>
</dbReference>
<evidence type="ECO:0000259" key="6">
    <source>
        <dbReference type="SMART" id="SM00451"/>
    </source>
</evidence>
<evidence type="ECO:0000256" key="3">
    <source>
        <dbReference type="ARBA" id="ARBA00022833"/>
    </source>
</evidence>
<dbReference type="SMART" id="SM00451">
    <property type="entry name" value="ZnF_U1"/>
    <property type="match status" value="1"/>
</dbReference>
<feature type="domain" description="U1-type" evidence="6">
    <location>
        <begin position="139"/>
        <end position="173"/>
    </location>
</feature>
<evidence type="ECO:0000256" key="2">
    <source>
        <dbReference type="ARBA" id="ARBA00022771"/>
    </source>
</evidence>
<dbReference type="PANTHER" id="PTHR45986:SF1">
    <property type="entry name" value="ZINC FINGER MATRIN-TYPE PROTEIN 2"/>
    <property type="match status" value="1"/>
</dbReference>
<dbReference type="GO" id="GO:0000398">
    <property type="term" value="P:mRNA splicing, via spliceosome"/>
    <property type="evidence" value="ECO:0007669"/>
    <property type="project" value="InterPro"/>
</dbReference>
<dbReference type="InterPro" id="IPR040107">
    <property type="entry name" value="Snu23"/>
</dbReference>
<sequence>YKVTLRLWSTNPKPLAMQRIRYNIRRLGLIRPSSRGGALQPRGCNQEAAHNRETRIYIAAIMSKKKGVVESSGRKKWDVDEYEKKLRSGQIGDGVRKPATLAVMEKNALRARDQSLELEADVGSTALVSLGAHPEEQIGAGWYCKLCDRQMKDSKSWLDHLNSEIHQHAIGNELRVERSNLVQVKARIEFHRRQRAENSQTTKPDAATRLKLREQSLEEKRRQKIERRQQRKLDMVNDGNSNIDPEMSAMGFNFAFGGSKKGK</sequence>
<protein>
    <recommendedName>
        <fullName evidence="6">U1-type domain-containing protein</fullName>
    </recommendedName>
</protein>
<keyword evidence="2" id="KW-0863">Zinc-finger</keyword>
<evidence type="ECO:0000256" key="5">
    <source>
        <dbReference type="SAM" id="MobiDB-lite"/>
    </source>
</evidence>
<dbReference type="SUPFAM" id="SSF57667">
    <property type="entry name" value="beta-beta-alpha zinc fingers"/>
    <property type="match status" value="1"/>
</dbReference>
<dbReference type="AlphaFoldDB" id="A0A0H5R898"/>
<dbReference type="InterPro" id="IPR036236">
    <property type="entry name" value="Znf_C2H2_sf"/>
</dbReference>
<keyword evidence="3" id="KW-0862">Zinc</keyword>
<dbReference type="InterPro" id="IPR022755">
    <property type="entry name" value="Znf_C2H2_jaz"/>
</dbReference>
<proteinExistence type="predicted"/>
<name>A0A0H5R898_9EUKA</name>